<dbReference type="EMBL" id="JACEIK010002577">
    <property type="protein sequence ID" value="MCD9637880.1"/>
    <property type="molecule type" value="Genomic_DNA"/>
</dbReference>
<keyword evidence="2" id="KW-1185">Reference proteome</keyword>
<reference evidence="1 2" key="1">
    <citation type="journal article" date="2021" name="BMC Genomics">
        <title>Datura genome reveals duplications of psychoactive alkaloid biosynthetic genes and high mutation rate following tissue culture.</title>
        <authorList>
            <person name="Rajewski A."/>
            <person name="Carter-House D."/>
            <person name="Stajich J."/>
            <person name="Litt A."/>
        </authorList>
    </citation>
    <scope>NUCLEOTIDE SEQUENCE [LARGE SCALE GENOMIC DNA]</scope>
    <source>
        <strain evidence="1">AR-01</strain>
    </source>
</reference>
<protein>
    <submittedName>
        <fullName evidence="1">Uncharacterized protein</fullName>
    </submittedName>
</protein>
<evidence type="ECO:0000313" key="2">
    <source>
        <dbReference type="Proteomes" id="UP000823775"/>
    </source>
</evidence>
<comment type="caution">
    <text evidence="1">The sequence shown here is derived from an EMBL/GenBank/DDBJ whole genome shotgun (WGS) entry which is preliminary data.</text>
</comment>
<gene>
    <name evidence="1" type="ORF">HAX54_021421</name>
</gene>
<evidence type="ECO:0000313" key="1">
    <source>
        <dbReference type="EMBL" id="MCD9637880.1"/>
    </source>
</evidence>
<name>A0ABS8USN2_DATST</name>
<organism evidence="1 2">
    <name type="scientific">Datura stramonium</name>
    <name type="common">Jimsonweed</name>
    <name type="synonym">Common thornapple</name>
    <dbReference type="NCBI Taxonomy" id="4076"/>
    <lineage>
        <taxon>Eukaryota</taxon>
        <taxon>Viridiplantae</taxon>
        <taxon>Streptophyta</taxon>
        <taxon>Embryophyta</taxon>
        <taxon>Tracheophyta</taxon>
        <taxon>Spermatophyta</taxon>
        <taxon>Magnoliopsida</taxon>
        <taxon>eudicotyledons</taxon>
        <taxon>Gunneridae</taxon>
        <taxon>Pentapetalae</taxon>
        <taxon>asterids</taxon>
        <taxon>lamiids</taxon>
        <taxon>Solanales</taxon>
        <taxon>Solanaceae</taxon>
        <taxon>Solanoideae</taxon>
        <taxon>Datureae</taxon>
        <taxon>Datura</taxon>
    </lineage>
</organism>
<dbReference type="Proteomes" id="UP000823775">
    <property type="component" value="Unassembled WGS sequence"/>
</dbReference>
<proteinExistence type="predicted"/>
<feature type="non-terminal residue" evidence="1">
    <location>
        <position position="1"/>
    </location>
</feature>
<sequence>HLRSSIVHSVPLAEVYDHLPYHAIHHTLCEVWSMALWVRRKDTKTYKTLSMEYFTRKTRVQIDEYLKQADAI</sequence>
<accession>A0ABS8USN2</accession>